<evidence type="ECO:0000313" key="1">
    <source>
        <dbReference type="EMBL" id="GMI28067.1"/>
    </source>
</evidence>
<accession>A0ABQ6MLL2</accession>
<evidence type="ECO:0000313" key="2">
    <source>
        <dbReference type="Proteomes" id="UP001165060"/>
    </source>
</evidence>
<dbReference type="EMBL" id="BRYB01001538">
    <property type="protein sequence ID" value="GMI28067.1"/>
    <property type="molecule type" value="Genomic_DNA"/>
</dbReference>
<protein>
    <submittedName>
        <fullName evidence="1">Uncharacterized protein</fullName>
    </submittedName>
</protein>
<dbReference type="InterPro" id="IPR046733">
    <property type="entry name" value="DUF6625"/>
</dbReference>
<comment type="caution">
    <text evidence="1">The sequence shown here is derived from an EMBL/GenBank/DDBJ whole genome shotgun (WGS) entry which is preliminary data.</text>
</comment>
<dbReference type="Proteomes" id="UP001165060">
    <property type="component" value="Unassembled WGS sequence"/>
</dbReference>
<dbReference type="Pfam" id="PF20330">
    <property type="entry name" value="DUF6625"/>
    <property type="match status" value="1"/>
</dbReference>
<organism evidence="1 2">
    <name type="scientific">Tetraparma gracilis</name>
    <dbReference type="NCBI Taxonomy" id="2962635"/>
    <lineage>
        <taxon>Eukaryota</taxon>
        <taxon>Sar</taxon>
        <taxon>Stramenopiles</taxon>
        <taxon>Ochrophyta</taxon>
        <taxon>Bolidophyceae</taxon>
        <taxon>Parmales</taxon>
        <taxon>Triparmaceae</taxon>
        <taxon>Tetraparma</taxon>
    </lineage>
</organism>
<proteinExistence type="predicted"/>
<feature type="non-terminal residue" evidence="1">
    <location>
        <position position="1"/>
    </location>
</feature>
<name>A0ABQ6MLL2_9STRA</name>
<keyword evidence="2" id="KW-1185">Reference proteome</keyword>
<reference evidence="1 2" key="1">
    <citation type="journal article" date="2023" name="Commun. Biol.">
        <title>Genome analysis of Parmales, the sister group of diatoms, reveals the evolutionary specialization of diatoms from phago-mixotrophs to photoautotrophs.</title>
        <authorList>
            <person name="Ban H."/>
            <person name="Sato S."/>
            <person name="Yoshikawa S."/>
            <person name="Yamada K."/>
            <person name="Nakamura Y."/>
            <person name="Ichinomiya M."/>
            <person name="Sato N."/>
            <person name="Blanc-Mathieu R."/>
            <person name="Endo H."/>
            <person name="Kuwata A."/>
            <person name="Ogata H."/>
        </authorList>
    </citation>
    <scope>NUCLEOTIDE SEQUENCE [LARGE SCALE GENOMIC DNA]</scope>
</reference>
<gene>
    <name evidence="1" type="ORF">TeGR_g10704</name>
</gene>
<sequence length="757" mass="83929">FSQHPYTLVEFKPAYGHIFKDYLPASTYSHWGYSDLDTVFGDVHSWITPDELADFDVVTYSHGDQDSVYLRGQFTFHKNTEFASNLWRPCKYLSEIGSRYHLLASDPKAPKWRFESAEGCYSHAVLTNPTVSVKYAVKAFTDFDKHDTSDKHGVLIQHLPYNRVALWKASSDPSTFEDLLASSASFSPLPPFPPPPVSPYTDTGPLVPVESYADRNTPLSNNGRGCMFWAPKTYQPQICVHDVDSTYTVTLRDGQLYKQKYTLHNPPGVEGSPIMHYQEWKRRYRVAQFSSLQISSSQNDSGYLISKHGLVKLPAPPQAQDALFHAFQQTKIVPPPPSTCSQPFPASLYCSKFETKRADNDNKPTVKCTEHFSWHDESVDITQCPPLPPALDPLLETTLTLVVDLSDPVVGPERLRTAAQSIKAWRDKPAVLIIFVPSDSIMRAKTQLLRLHLPSSTLTTAIVSTSTFNRNALLNMANDAVRTRFYLTNINPDLGQVLSASAAEHCTRAAQHAVSAGETGSLWVLPQLTLTDLPLSAATPEKLVQLKNRRSDKVALFDRSVDACQAPCSPPAPVSPEESTAASLLYDLWFSVTLKDLDVVMPKIKPASVHMEQPPSPGVAAMSVAEVQASLNAYKQALLTFAFDSAKKPAWEHHTQQVLLVDSFSSQSNALTFQTGRLQEELDGEYCMAESQLSDMLAMRSNLRVVAGAFVATTEGTCNKRSHSRCASCTAVEKLTHLEDFLKEDQRVVAKTASLLP</sequence>